<keyword evidence="1" id="KW-0812">Transmembrane</keyword>
<accession>L2GJV2</accession>
<dbReference type="GeneID" id="19882764"/>
<dbReference type="VEuPathDB" id="MicrosporidiaDB:VICG_02054"/>
<keyword evidence="4" id="KW-1185">Reference proteome</keyword>
<reference evidence="4" key="1">
    <citation type="submission" date="2011-05" db="EMBL/GenBank/DDBJ databases">
        <title>The genome sequence of Vittaforma corneae strain ATCC 50505.</title>
        <authorList>
            <consortium name="The Broad Institute Genome Sequencing Platform"/>
            <person name="Cuomo C."/>
            <person name="Didier E."/>
            <person name="Bowers L."/>
            <person name="Young S.K."/>
            <person name="Zeng Q."/>
            <person name="Gargeya S."/>
            <person name="Fitzgerald M."/>
            <person name="Haas B."/>
            <person name="Abouelleil A."/>
            <person name="Alvarado L."/>
            <person name="Arachchi H.M."/>
            <person name="Berlin A."/>
            <person name="Chapman S.B."/>
            <person name="Gearin G."/>
            <person name="Goldberg J."/>
            <person name="Griggs A."/>
            <person name="Gujja S."/>
            <person name="Hansen M."/>
            <person name="Heiman D."/>
            <person name="Howarth C."/>
            <person name="Larimer J."/>
            <person name="Lui A."/>
            <person name="MacDonald P.J.P."/>
            <person name="McCowen C."/>
            <person name="Montmayeur A."/>
            <person name="Murphy C."/>
            <person name="Neiman D."/>
            <person name="Pearson M."/>
            <person name="Priest M."/>
            <person name="Roberts A."/>
            <person name="Saif S."/>
            <person name="Shea T."/>
            <person name="Sisk P."/>
            <person name="Stolte C."/>
            <person name="Sykes S."/>
            <person name="Wortman J."/>
            <person name="Nusbaum C."/>
            <person name="Birren B."/>
        </authorList>
    </citation>
    <scope>NUCLEOTIDE SEQUENCE [LARGE SCALE GENOMIC DNA]</scope>
    <source>
        <strain evidence="4">ATCC 50505</strain>
    </source>
</reference>
<protein>
    <submittedName>
        <fullName evidence="3">Uncharacterized protein</fullName>
    </submittedName>
</protein>
<dbReference type="EMBL" id="JH370155">
    <property type="protein sequence ID" value="ELA40914.1"/>
    <property type="molecule type" value="Genomic_DNA"/>
</dbReference>
<dbReference type="RefSeq" id="XP_007605499.1">
    <property type="nucleotide sequence ID" value="XM_007605437.1"/>
</dbReference>
<evidence type="ECO:0000256" key="1">
    <source>
        <dbReference type="SAM" id="Phobius"/>
    </source>
</evidence>
<evidence type="ECO:0000313" key="4">
    <source>
        <dbReference type="Proteomes" id="UP000011082"/>
    </source>
</evidence>
<feature type="chain" id="PRO_5003959940" evidence="2">
    <location>
        <begin position="26"/>
        <end position="274"/>
    </location>
</feature>
<keyword evidence="1" id="KW-0472">Membrane</keyword>
<proteinExistence type="predicted"/>
<keyword evidence="1" id="KW-1133">Transmembrane helix</keyword>
<gene>
    <name evidence="3" type="ORF">VICG_02054</name>
</gene>
<feature type="signal peptide" evidence="2">
    <location>
        <begin position="1"/>
        <end position="25"/>
    </location>
</feature>
<keyword evidence="2" id="KW-0732">Signal</keyword>
<evidence type="ECO:0000313" key="3">
    <source>
        <dbReference type="EMBL" id="ELA40914.1"/>
    </source>
</evidence>
<dbReference type="HOGENOM" id="CLU_1016365_0_0_1"/>
<dbReference type="InParanoid" id="L2GJV2"/>
<evidence type="ECO:0000256" key="2">
    <source>
        <dbReference type="SAM" id="SignalP"/>
    </source>
</evidence>
<dbReference type="AlphaFoldDB" id="L2GJV2"/>
<name>L2GJV2_VITCO</name>
<sequence>MKLAFNVKSALLALSSYNLLGQVGATSGDDTTTVVNLLNSLSGNVKKLEEESAKASAGSVNEEEKAKIDTSMNALVETCANELVKLVRSTLKLSYKPDMKDDELKKHILTQPGLLELKNFLQNAVKEGQGRISELFNVLKEILLSDPVAKPESKDLIAVLFDKNVFSDGSIAVFTEIKEKKENYTIDTFTQQCVPVVDDLHKLIEKSEKTGAGGLKEELDDQVSSAKTTLYIYIGLNIVLLLVAILLGYSIFKRNKGDEYAEETTSPRVSTPAA</sequence>
<dbReference type="Proteomes" id="UP000011082">
    <property type="component" value="Unassembled WGS sequence"/>
</dbReference>
<feature type="transmembrane region" description="Helical" evidence="1">
    <location>
        <begin position="230"/>
        <end position="252"/>
    </location>
</feature>
<organism evidence="3 4">
    <name type="scientific">Vittaforma corneae (strain ATCC 50505)</name>
    <name type="common">Microsporidian parasite</name>
    <name type="synonym">Nosema corneum</name>
    <dbReference type="NCBI Taxonomy" id="993615"/>
    <lineage>
        <taxon>Eukaryota</taxon>
        <taxon>Fungi</taxon>
        <taxon>Fungi incertae sedis</taxon>
        <taxon>Microsporidia</taxon>
        <taxon>Nosematidae</taxon>
        <taxon>Vittaforma</taxon>
    </lineage>
</organism>